<sequence>MADQVRNVLTRDTIEGDFIRRMLQESGLPYQIRTDAELEESLESTLRQRPGGPVMAGEDVWLFAYGSLIWNPAFEFKDRSTGTIHTWHRRFCLSTPMGRGSPEHPGLVLGLDRGGSCRGVAYRIAAHKVRRELQVVWLREMIADSYLPRWVHVRNGADSFLAVTFTINPLSDNYQPKITLAETADRIAIARGDLGSSADYLFQTLEGLETCGIRDVWMSRLACLVRERLAAQPSSSG</sequence>
<keyword evidence="4" id="KW-1185">Reference proteome</keyword>
<dbReference type="EMBL" id="JAXAFJ010000001">
    <property type="protein sequence ID" value="MDX6805074.1"/>
    <property type="molecule type" value="Genomic_DNA"/>
</dbReference>
<protein>
    <recommendedName>
        <fullName evidence="1">glutathione-specific gamma-glutamylcyclotransferase</fullName>
        <ecNumber evidence="1">4.3.2.7</ecNumber>
    </recommendedName>
</protein>
<dbReference type="InterPro" id="IPR006840">
    <property type="entry name" value="ChaC"/>
</dbReference>
<dbReference type="CDD" id="cd06661">
    <property type="entry name" value="GGCT_like"/>
    <property type="match status" value="1"/>
</dbReference>
<evidence type="ECO:0000256" key="1">
    <source>
        <dbReference type="ARBA" id="ARBA00012344"/>
    </source>
</evidence>
<keyword evidence="2" id="KW-0456">Lyase</keyword>
<gene>
    <name evidence="3" type="ORF">SCD90_03260</name>
</gene>
<evidence type="ECO:0000313" key="4">
    <source>
        <dbReference type="Proteomes" id="UP001274321"/>
    </source>
</evidence>
<reference evidence="3 4" key="1">
    <citation type="submission" date="2023-11" db="EMBL/GenBank/DDBJ databases">
        <authorList>
            <person name="Bao R."/>
        </authorList>
    </citation>
    <scope>NUCLEOTIDE SEQUENCE [LARGE SCALE GENOMIC DNA]</scope>
    <source>
        <strain evidence="3 4">PJ23</strain>
    </source>
</reference>
<dbReference type="PANTHER" id="PTHR12192">
    <property type="entry name" value="CATION TRANSPORT PROTEIN CHAC-RELATED"/>
    <property type="match status" value="1"/>
</dbReference>
<evidence type="ECO:0000256" key="2">
    <source>
        <dbReference type="ARBA" id="ARBA00023239"/>
    </source>
</evidence>
<dbReference type="EC" id="4.3.2.7" evidence="1"/>
<dbReference type="PANTHER" id="PTHR12192:SF2">
    <property type="entry name" value="GLUTATHIONE-SPECIFIC GAMMA-GLUTAMYLCYCLOTRANSFERASE 2"/>
    <property type="match status" value="1"/>
</dbReference>
<evidence type="ECO:0000313" key="3">
    <source>
        <dbReference type="EMBL" id="MDX6805074.1"/>
    </source>
</evidence>
<dbReference type="RefSeq" id="WP_319843176.1">
    <property type="nucleotide sequence ID" value="NZ_JAXAFJ010000001.1"/>
</dbReference>
<dbReference type="Pfam" id="PF04752">
    <property type="entry name" value="ChaC"/>
    <property type="match status" value="1"/>
</dbReference>
<dbReference type="SUPFAM" id="SSF110857">
    <property type="entry name" value="Gamma-glutamyl cyclotransferase-like"/>
    <property type="match status" value="1"/>
</dbReference>
<proteinExistence type="predicted"/>
<dbReference type="InterPro" id="IPR036568">
    <property type="entry name" value="GGCT-like_sf"/>
</dbReference>
<organism evidence="3 4">
    <name type="scientific">Terrihabitans rhizophilus</name>
    <dbReference type="NCBI Taxonomy" id="3092662"/>
    <lineage>
        <taxon>Bacteria</taxon>
        <taxon>Pseudomonadati</taxon>
        <taxon>Pseudomonadota</taxon>
        <taxon>Alphaproteobacteria</taxon>
        <taxon>Hyphomicrobiales</taxon>
        <taxon>Terrihabitans</taxon>
    </lineage>
</organism>
<dbReference type="Gene3D" id="3.10.490.10">
    <property type="entry name" value="Gamma-glutamyl cyclotransferase-like"/>
    <property type="match status" value="1"/>
</dbReference>
<comment type="caution">
    <text evidence="3">The sequence shown here is derived from an EMBL/GenBank/DDBJ whole genome shotgun (WGS) entry which is preliminary data.</text>
</comment>
<name>A0ABU4RLT7_9HYPH</name>
<dbReference type="InterPro" id="IPR013024">
    <property type="entry name" value="GGCT-like"/>
</dbReference>
<dbReference type="Proteomes" id="UP001274321">
    <property type="component" value="Unassembled WGS sequence"/>
</dbReference>
<accession>A0ABU4RLT7</accession>